<dbReference type="EMBL" id="LUEZ02000012">
    <property type="protein sequence ID" value="RDB28195.1"/>
    <property type="molecule type" value="Genomic_DNA"/>
</dbReference>
<sequence>MVHEGNSTQTTRCRCTVGRGSVASVVLGWVAHIALTEVLRLDTSSDSLLTADGKDDNWRGNFVFVNRVPDINIQPPAPPASNTQTAVGTAH</sequence>
<reference evidence="1" key="1">
    <citation type="submission" date="2018-04" db="EMBL/GenBank/DDBJ databases">
        <title>Whole genome sequencing of Hypsizygus marmoreus.</title>
        <authorList>
            <person name="Choi I.-G."/>
            <person name="Min B."/>
            <person name="Kim J.-G."/>
            <person name="Kim S."/>
            <person name="Oh Y.-L."/>
            <person name="Kong W.-S."/>
            <person name="Park H."/>
            <person name="Jeong J."/>
            <person name="Song E.-S."/>
        </authorList>
    </citation>
    <scope>NUCLEOTIDE SEQUENCE [LARGE SCALE GENOMIC DNA]</scope>
    <source>
        <strain evidence="1">51987-8</strain>
    </source>
</reference>
<proteinExistence type="predicted"/>
<gene>
    <name evidence="1" type="ORF">Hypma_001352</name>
</gene>
<accession>A0A369K697</accession>
<comment type="caution">
    <text evidence="1">The sequence shown here is derived from an EMBL/GenBank/DDBJ whole genome shotgun (WGS) entry which is preliminary data.</text>
</comment>
<evidence type="ECO:0000313" key="1">
    <source>
        <dbReference type="EMBL" id="RDB28195.1"/>
    </source>
</evidence>
<dbReference type="InParanoid" id="A0A369K697"/>
<organism evidence="1 2">
    <name type="scientific">Hypsizygus marmoreus</name>
    <name type="common">White beech mushroom</name>
    <name type="synonym">Agaricus marmoreus</name>
    <dbReference type="NCBI Taxonomy" id="39966"/>
    <lineage>
        <taxon>Eukaryota</taxon>
        <taxon>Fungi</taxon>
        <taxon>Dikarya</taxon>
        <taxon>Basidiomycota</taxon>
        <taxon>Agaricomycotina</taxon>
        <taxon>Agaricomycetes</taxon>
        <taxon>Agaricomycetidae</taxon>
        <taxon>Agaricales</taxon>
        <taxon>Tricholomatineae</taxon>
        <taxon>Lyophyllaceae</taxon>
        <taxon>Hypsizygus</taxon>
    </lineage>
</organism>
<dbReference type="AlphaFoldDB" id="A0A369K697"/>
<protein>
    <submittedName>
        <fullName evidence="1">Uncharacterized protein</fullName>
    </submittedName>
</protein>
<keyword evidence="2" id="KW-1185">Reference proteome</keyword>
<name>A0A369K697_HYPMA</name>
<evidence type="ECO:0000313" key="2">
    <source>
        <dbReference type="Proteomes" id="UP000076154"/>
    </source>
</evidence>
<dbReference type="Proteomes" id="UP000076154">
    <property type="component" value="Unassembled WGS sequence"/>
</dbReference>